<feature type="domain" description="FAD/NAD(P)-binding" evidence="5">
    <location>
        <begin position="391"/>
        <end position="480"/>
    </location>
</feature>
<name>A0A6B1DUM5_9CHLR</name>
<dbReference type="SUPFAM" id="SSF51905">
    <property type="entry name" value="FAD/NAD(P)-binding domain"/>
    <property type="match status" value="1"/>
</dbReference>
<dbReference type="InterPro" id="IPR006005">
    <property type="entry name" value="Glut_synth_ssu1"/>
</dbReference>
<sequence>MGKPTGFLEFERQSVPERPPLERIQDWDEFHLHLSTGDLQQQGARCMDCGIPFCHTGTMPEGGCPINNLIPEWNDLVYQDRWREALARLHATNNFPEFTGRVCPAPCEGSCTLGLIEPPVTIKSIECAIIDRGFEEGWVVPQPPAVRTGKRIAVVGSGPAGLACAAQLNSAGHTVTVYERADRIGGLLMYGIPNMKLEKETVQRRVDLMCAEGVTFVTNCEVGKDIPADRLREDNDAVVLCGGATNPRDLPIEGRELDGVHYAMEFLHGNTKQVLDDKHGSVPGEGFSYPFISAEDKDVIVIGGGDTGNDCLGTSMRHGCRSVNMFEILPKPPPDRAPNNPWPEWPRIFRVDYGHAEAAERFGADPRTFLISTKRFVGDEHGKLKELHTVMIEWITDEDGRFQLQEVPGSEKVWPAQLVLLAMGFLGPENPVLEQLGVERDARSNAQAEYGQFATNVPGVFAAGDMRRGQSLVVWAINEGRGAARECDRYLMGETSLP</sequence>
<proteinExistence type="predicted"/>
<comment type="caution">
    <text evidence="7">The sequence shown here is derived from an EMBL/GenBank/DDBJ whole genome shotgun (WGS) entry which is preliminary data.</text>
</comment>
<reference evidence="7" key="1">
    <citation type="submission" date="2019-09" db="EMBL/GenBank/DDBJ databases">
        <title>Characterisation of the sponge microbiome using genome-centric metagenomics.</title>
        <authorList>
            <person name="Engelberts J.P."/>
            <person name="Robbins S.J."/>
            <person name="De Goeij J.M."/>
            <person name="Aranda M."/>
            <person name="Bell S.C."/>
            <person name="Webster N.S."/>
        </authorList>
    </citation>
    <scope>NUCLEOTIDE SEQUENCE</scope>
    <source>
        <strain evidence="7">SB0662_bin_9</strain>
    </source>
</reference>
<organism evidence="7">
    <name type="scientific">Caldilineaceae bacterium SB0662_bin_9</name>
    <dbReference type="NCBI Taxonomy" id="2605258"/>
    <lineage>
        <taxon>Bacteria</taxon>
        <taxon>Bacillati</taxon>
        <taxon>Chloroflexota</taxon>
        <taxon>Caldilineae</taxon>
        <taxon>Caldilineales</taxon>
        <taxon>Caldilineaceae</taxon>
    </lineage>
</organism>
<dbReference type="SUPFAM" id="SSF51971">
    <property type="entry name" value="Nucleotide-binding domain"/>
    <property type="match status" value="1"/>
</dbReference>
<dbReference type="PRINTS" id="PR00419">
    <property type="entry name" value="ADXRDTASE"/>
</dbReference>
<dbReference type="PANTHER" id="PTHR43100:SF1">
    <property type="entry name" value="GLUTAMATE SYNTHASE [NADPH] SMALL CHAIN"/>
    <property type="match status" value="1"/>
</dbReference>
<dbReference type="InterPro" id="IPR028261">
    <property type="entry name" value="DPD_II"/>
</dbReference>
<dbReference type="InterPro" id="IPR036188">
    <property type="entry name" value="FAD/NAD-bd_sf"/>
</dbReference>
<protein>
    <submittedName>
        <fullName evidence="7">Glutamate synthase subunit beta</fullName>
    </submittedName>
</protein>
<keyword evidence="3" id="KW-0314">Glutamate biosynthesis</keyword>
<dbReference type="GO" id="GO:0006537">
    <property type="term" value="P:glutamate biosynthetic process"/>
    <property type="evidence" value="ECO:0007669"/>
    <property type="project" value="UniProtKB-KW"/>
</dbReference>
<dbReference type="GO" id="GO:0016639">
    <property type="term" value="F:oxidoreductase activity, acting on the CH-NH2 group of donors, NAD or NADP as acceptor"/>
    <property type="evidence" value="ECO:0007669"/>
    <property type="project" value="InterPro"/>
</dbReference>
<evidence type="ECO:0000256" key="2">
    <source>
        <dbReference type="ARBA" id="ARBA00023002"/>
    </source>
</evidence>
<dbReference type="PANTHER" id="PTHR43100">
    <property type="entry name" value="GLUTAMATE SYNTHASE [NADPH] SMALL CHAIN"/>
    <property type="match status" value="1"/>
</dbReference>
<comment type="pathway">
    <text evidence="4">Amino-acid biosynthesis.</text>
</comment>
<dbReference type="NCBIfam" id="TIGR01317">
    <property type="entry name" value="GOGAT_sm_gam"/>
    <property type="match status" value="1"/>
</dbReference>
<feature type="domain" description="FAD/NAD(P)-binding" evidence="5">
    <location>
        <begin position="151"/>
        <end position="332"/>
    </location>
</feature>
<feature type="domain" description="Dihydroprymidine dehydrogenase" evidence="6">
    <location>
        <begin position="23"/>
        <end position="137"/>
    </location>
</feature>
<keyword evidence="2" id="KW-0560">Oxidoreductase</keyword>
<evidence type="ECO:0000259" key="5">
    <source>
        <dbReference type="Pfam" id="PF07992"/>
    </source>
</evidence>
<accession>A0A6B1DUM5</accession>
<dbReference type="GO" id="GO:0051536">
    <property type="term" value="F:iron-sulfur cluster binding"/>
    <property type="evidence" value="ECO:0007669"/>
    <property type="project" value="InterPro"/>
</dbReference>
<dbReference type="EMBL" id="VXPY01000083">
    <property type="protein sequence ID" value="MYD90938.1"/>
    <property type="molecule type" value="Genomic_DNA"/>
</dbReference>
<evidence type="ECO:0000256" key="4">
    <source>
        <dbReference type="ARBA" id="ARBA00029440"/>
    </source>
</evidence>
<dbReference type="InterPro" id="IPR009051">
    <property type="entry name" value="Helical_ferredxn"/>
</dbReference>
<dbReference type="Pfam" id="PF07992">
    <property type="entry name" value="Pyr_redox_2"/>
    <property type="match status" value="2"/>
</dbReference>
<dbReference type="InterPro" id="IPR023753">
    <property type="entry name" value="FAD/NAD-binding_dom"/>
</dbReference>
<evidence type="ECO:0000256" key="1">
    <source>
        <dbReference type="ARBA" id="ARBA00022605"/>
    </source>
</evidence>
<dbReference type="AlphaFoldDB" id="A0A6B1DUM5"/>
<dbReference type="InterPro" id="IPR051394">
    <property type="entry name" value="Glutamate_Synthase"/>
</dbReference>
<evidence type="ECO:0000256" key="3">
    <source>
        <dbReference type="ARBA" id="ARBA00023164"/>
    </source>
</evidence>
<dbReference type="SUPFAM" id="SSF46548">
    <property type="entry name" value="alpha-helical ferredoxin"/>
    <property type="match status" value="1"/>
</dbReference>
<keyword evidence="1" id="KW-0028">Amino-acid biosynthesis</keyword>
<dbReference type="Gene3D" id="1.10.1060.10">
    <property type="entry name" value="Alpha-helical ferredoxin"/>
    <property type="match status" value="1"/>
</dbReference>
<evidence type="ECO:0000313" key="7">
    <source>
        <dbReference type="EMBL" id="MYD90938.1"/>
    </source>
</evidence>
<gene>
    <name evidence="7" type="ORF">F4Y08_11495</name>
</gene>
<dbReference type="Gene3D" id="3.50.50.60">
    <property type="entry name" value="FAD/NAD(P)-binding domain"/>
    <property type="match status" value="2"/>
</dbReference>
<dbReference type="FunFam" id="3.40.50.720:FF:000113">
    <property type="entry name" value="Glutamate synthase [NADH], amyloplastic"/>
    <property type="match status" value="1"/>
</dbReference>
<evidence type="ECO:0000259" key="6">
    <source>
        <dbReference type="Pfam" id="PF14691"/>
    </source>
</evidence>
<dbReference type="FunFam" id="3.50.50.60:FF:000022">
    <property type="entry name" value="Glutamate synthase [NADH], amyloplastic"/>
    <property type="match status" value="1"/>
</dbReference>
<dbReference type="Pfam" id="PF14691">
    <property type="entry name" value="Fer4_20"/>
    <property type="match status" value="1"/>
</dbReference>